<keyword evidence="5" id="KW-1185">Reference proteome</keyword>
<dbReference type="InterPro" id="IPR013099">
    <property type="entry name" value="K_chnl_dom"/>
</dbReference>
<dbReference type="GO" id="GO:0035725">
    <property type="term" value="P:sodium ion transmembrane transport"/>
    <property type="evidence" value="ECO:0007669"/>
    <property type="project" value="TreeGrafter"/>
</dbReference>
<dbReference type="Gene3D" id="2.60.120.10">
    <property type="entry name" value="Jelly Rolls"/>
    <property type="match status" value="1"/>
</dbReference>
<feature type="transmembrane region" description="Helical" evidence="2">
    <location>
        <begin position="286"/>
        <end position="315"/>
    </location>
</feature>
<accession>A0A0V0QNY9</accession>
<dbReference type="SUPFAM" id="SSF81324">
    <property type="entry name" value="Voltage-gated potassium channels"/>
    <property type="match status" value="1"/>
</dbReference>
<feature type="transmembrane region" description="Helical" evidence="2">
    <location>
        <begin position="335"/>
        <end position="353"/>
    </location>
</feature>
<feature type="domain" description="Cyclic nucleotide-binding" evidence="3">
    <location>
        <begin position="457"/>
        <end position="505"/>
    </location>
</feature>
<feature type="transmembrane region" description="Helical" evidence="2">
    <location>
        <begin position="365"/>
        <end position="389"/>
    </location>
</feature>
<gene>
    <name evidence="4" type="ORF">PPERSA_08314</name>
</gene>
<reference evidence="4 5" key="1">
    <citation type="journal article" date="2015" name="Sci. Rep.">
        <title>Genome of the facultative scuticociliatosis pathogen Pseudocohnilembus persalinus provides insight into its virulence through horizontal gene transfer.</title>
        <authorList>
            <person name="Xiong J."/>
            <person name="Wang G."/>
            <person name="Cheng J."/>
            <person name="Tian M."/>
            <person name="Pan X."/>
            <person name="Warren A."/>
            <person name="Jiang C."/>
            <person name="Yuan D."/>
            <person name="Miao W."/>
        </authorList>
    </citation>
    <scope>NUCLEOTIDE SEQUENCE [LARGE SCALE GENOMIC DNA]</scope>
    <source>
        <strain evidence="4">36N120E</strain>
    </source>
</reference>
<dbReference type="PANTHER" id="PTHR45689">
    <property type="entry name" value="I[[H]] CHANNEL, ISOFORM E"/>
    <property type="match status" value="1"/>
</dbReference>
<dbReference type="AlphaFoldDB" id="A0A0V0QNY9"/>
<dbReference type="Proteomes" id="UP000054937">
    <property type="component" value="Unassembled WGS sequence"/>
</dbReference>
<feature type="compositionally biased region" description="Basic and acidic residues" evidence="1">
    <location>
        <begin position="797"/>
        <end position="806"/>
    </location>
</feature>
<dbReference type="InterPro" id="IPR018490">
    <property type="entry name" value="cNMP-bd_dom_sf"/>
</dbReference>
<keyword evidence="2" id="KW-0472">Membrane</keyword>
<evidence type="ECO:0000256" key="1">
    <source>
        <dbReference type="SAM" id="MobiDB-lite"/>
    </source>
</evidence>
<feature type="compositionally biased region" description="Polar residues" evidence="1">
    <location>
        <begin position="749"/>
        <end position="766"/>
    </location>
</feature>
<dbReference type="InterPro" id="IPR000595">
    <property type="entry name" value="cNMP-bd_dom"/>
</dbReference>
<dbReference type="GO" id="GO:0005249">
    <property type="term" value="F:voltage-gated potassium channel activity"/>
    <property type="evidence" value="ECO:0007669"/>
    <property type="project" value="TreeGrafter"/>
</dbReference>
<dbReference type="OrthoDB" id="433309at2759"/>
<dbReference type="InterPro" id="IPR014710">
    <property type="entry name" value="RmlC-like_jellyroll"/>
</dbReference>
<feature type="compositionally biased region" description="Polar residues" evidence="1">
    <location>
        <begin position="773"/>
        <end position="796"/>
    </location>
</feature>
<comment type="caution">
    <text evidence="4">The sequence shown here is derived from an EMBL/GenBank/DDBJ whole genome shotgun (WGS) entry which is preliminary data.</text>
</comment>
<feature type="compositionally biased region" description="Polar residues" evidence="1">
    <location>
        <begin position="63"/>
        <end position="75"/>
    </location>
</feature>
<evidence type="ECO:0000313" key="5">
    <source>
        <dbReference type="Proteomes" id="UP000054937"/>
    </source>
</evidence>
<feature type="transmembrane region" description="Helical" evidence="2">
    <location>
        <begin position="240"/>
        <end position="265"/>
    </location>
</feature>
<feature type="transmembrane region" description="Helical" evidence="2">
    <location>
        <begin position="198"/>
        <end position="220"/>
    </location>
</feature>
<evidence type="ECO:0000313" key="4">
    <source>
        <dbReference type="EMBL" id="KRX04099.1"/>
    </source>
</evidence>
<dbReference type="Gene3D" id="1.10.287.70">
    <property type="match status" value="1"/>
</dbReference>
<dbReference type="SUPFAM" id="SSF51206">
    <property type="entry name" value="cAMP-binding domain-like"/>
    <property type="match status" value="1"/>
</dbReference>
<feature type="region of interest" description="Disordered" evidence="1">
    <location>
        <begin position="901"/>
        <end position="921"/>
    </location>
</feature>
<feature type="region of interest" description="Disordered" evidence="1">
    <location>
        <begin position="60"/>
        <end position="81"/>
    </location>
</feature>
<name>A0A0V0QNY9_PSEPJ</name>
<organism evidence="4 5">
    <name type="scientific">Pseudocohnilembus persalinus</name>
    <name type="common">Ciliate</name>
    <dbReference type="NCBI Taxonomy" id="266149"/>
    <lineage>
        <taxon>Eukaryota</taxon>
        <taxon>Sar</taxon>
        <taxon>Alveolata</taxon>
        <taxon>Ciliophora</taxon>
        <taxon>Intramacronucleata</taxon>
        <taxon>Oligohymenophorea</taxon>
        <taxon>Scuticociliatia</taxon>
        <taxon>Philasterida</taxon>
        <taxon>Pseudocohnilembidae</taxon>
        <taxon>Pseudocohnilembus</taxon>
    </lineage>
</organism>
<protein>
    <submittedName>
        <fullName evidence="4">Cyclic nucleotide-binding protein</fullName>
    </submittedName>
</protein>
<dbReference type="EMBL" id="LDAU01000121">
    <property type="protein sequence ID" value="KRX04099.1"/>
    <property type="molecule type" value="Genomic_DNA"/>
</dbReference>
<sequence length="1163" mass="136232">MDTSKLKLKQKRMSYIDNQSQKQYIINNESQKQNKINNDSQIEIDQKNLNKLENIKQGRFNHKQQSNYQSEIVSQSEEDDYFDSEKVQDDRKYLENLRDKQQKMEQNTYEKELMCLNYDVLGDKATHFSLDSDKQNWVDKIEQNLEKISDHIPVFNPESFWILMIDFVVILYFTYQILLLPLRFAFNDGEINNQFFDIVILSSFIQGVHVLVCMNTGIYYEGQITYSRQLILQKYFRTQLWIDLFSLVAVFIDNNYFSCIYLLQLKHLKNTIYAIDEHFQIQQKFFTVYSLVNLVLLTFFVAHYCACGFLVLSLIDGNQKGWMWASGIEEAEWQIKYLNALYFMLITMSTIGYGDISPVTNVEKIYGMAVTLMACGVFAFCVNMIGSMFQEKAQASMEYKQLDSGQLIQKQINDNLINIQINIQKKGQDVLQQISHQISQEVYKEYYTQILFQSEVLNQYFSKEFILQLSLIMKEKSLLPGELLYSQKSLDNSLYYLAKGELEVFEYHPKLTVISSIKEIYCVLCEQYRNNPLSQEITKICQICQKRTHPTSSCPLTYYQPNIQKLVFKYNKDCTQQRQRFFRGGNKNKINEGQIWEWLEKALTVRCNIVLSLIQDPEYMESINDLLDVIDVHDNESFLSLMPSISIVQNEDQTNKLFVQPFEQFCQDIEVFNQQEEEDESDLNENSCDQFINGSTSMQNQINQENDCIGQIQQNIDGSLHSMNSPGSKFAKQTINQFQLNIPNSGNLINSTCNNQEGGPNGSQFSKNKEDSQSCFRNQTGKNLTYQSNNNNSIDQRNSDRKKISDFDCQNNSNQFIQQEPVDIQNSQINEQNLENKELLIQSPYKNRAKKTLIKRKSKNGRVKSKRQLTLIGAYLIKDHKSIMQKLCKKFDEQDYKLNFKDQNNQNNDQEMKNQNIKNKGSIIRQQSRFMSKKSEGIRANKEFFKMISMKSRQLLQNNISNNRNNNNQKQSSQMHINQEGSQNYYQNLYQNQNYYQNYNNPSQLQSVKQKRRQKQESTGNLGSSVKLNSIPYYNNNNNNNNNQIQKSQFRRYQRGTVNSGGRVQKGHFGSVENGLQIFQNQDFVIEQELEGFESFYDLENLDVAKEYVFYRFALEQLEGSGRGYGQKQIESLEKVERKNYQLEGARGENLEGQLQQREQSQQ</sequence>
<feature type="transmembrane region" description="Helical" evidence="2">
    <location>
        <begin position="160"/>
        <end position="186"/>
    </location>
</feature>
<dbReference type="InterPro" id="IPR051413">
    <property type="entry name" value="K/Na_HCN_channel"/>
</dbReference>
<keyword evidence="2" id="KW-1133">Transmembrane helix</keyword>
<dbReference type="GO" id="GO:0098855">
    <property type="term" value="C:HCN channel complex"/>
    <property type="evidence" value="ECO:0007669"/>
    <property type="project" value="TreeGrafter"/>
</dbReference>
<dbReference type="PANTHER" id="PTHR45689:SF5">
    <property type="entry name" value="I[[H]] CHANNEL, ISOFORM E"/>
    <property type="match status" value="1"/>
</dbReference>
<feature type="compositionally biased region" description="Low complexity" evidence="1">
    <location>
        <begin position="901"/>
        <end position="916"/>
    </location>
</feature>
<dbReference type="PROSITE" id="PS50042">
    <property type="entry name" value="CNMP_BINDING_3"/>
    <property type="match status" value="1"/>
</dbReference>
<feature type="region of interest" description="Disordered" evidence="1">
    <location>
        <begin position="1005"/>
        <end position="1043"/>
    </location>
</feature>
<proteinExistence type="predicted"/>
<evidence type="ECO:0000259" key="3">
    <source>
        <dbReference type="PROSITE" id="PS50042"/>
    </source>
</evidence>
<evidence type="ECO:0000256" key="2">
    <source>
        <dbReference type="SAM" id="Phobius"/>
    </source>
</evidence>
<dbReference type="GO" id="GO:0003254">
    <property type="term" value="P:regulation of membrane depolarization"/>
    <property type="evidence" value="ECO:0007669"/>
    <property type="project" value="TreeGrafter"/>
</dbReference>
<feature type="region of interest" description="Disordered" evidence="1">
    <location>
        <begin position="749"/>
        <end position="807"/>
    </location>
</feature>
<dbReference type="Pfam" id="PF07885">
    <property type="entry name" value="Ion_trans_2"/>
    <property type="match status" value="1"/>
</dbReference>
<feature type="compositionally biased region" description="Polar residues" evidence="1">
    <location>
        <begin position="1017"/>
        <end position="1034"/>
    </location>
</feature>
<keyword evidence="2" id="KW-0812">Transmembrane</keyword>
<dbReference type="InParanoid" id="A0A0V0QNY9"/>